<proteinExistence type="predicted"/>
<accession>A0A7J7K6X4</accession>
<dbReference type="Gene3D" id="1.20.1270.60">
    <property type="entry name" value="Arfaptin homology (AH) domain/BAR domain"/>
    <property type="match status" value="1"/>
</dbReference>
<organism evidence="1 2">
    <name type="scientific">Bugula neritina</name>
    <name type="common">Brown bryozoan</name>
    <name type="synonym">Sertularia neritina</name>
    <dbReference type="NCBI Taxonomy" id="10212"/>
    <lineage>
        <taxon>Eukaryota</taxon>
        <taxon>Metazoa</taxon>
        <taxon>Spiralia</taxon>
        <taxon>Lophotrochozoa</taxon>
        <taxon>Bryozoa</taxon>
        <taxon>Gymnolaemata</taxon>
        <taxon>Cheilostomatida</taxon>
        <taxon>Flustrina</taxon>
        <taxon>Buguloidea</taxon>
        <taxon>Bugulidae</taxon>
        <taxon>Bugula</taxon>
    </lineage>
</organism>
<dbReference type="EMBL" id="VXIV02001370">
    <property type="protein sequence ID" value="KAF6033358.1"/>
    <property type="molecule type" value="Genomic_DNA"/>
</dbReference>
<reference evidence="1" key="1">
    <citation type="submission" date="2020-06" db="EMBL/GenBank/DDBJ databases">
        <title>Draft genome of Bugula neritina, a colonial animal packing powerful symbionts and potential medicines.</title>
        <authorList>
            <person name="Rayko M."/>
        </authorList>
    </citation>
    <scope>NUCLEOTIDE SEQUENCE [LARGE SCALE GENOMIC DNA]</scope>
    <source>
        <strain evidence="1">Kwan_BN1</strain>
    </source>
</reference>
<sequence>MEPGEADARDKLDKANAEIEADFQRWNINKNRDLRNCIEEMASRNINFYDSQLSCLESLLKKLKERKFQSSPLLNQRRDV</sequence>
<name>A0A7J7K6X4_BUGNE</name>
<comment type="caution">
    <text evidence="1">The sequence shown here is derived from an EMBL/GenBank/DDBJ whole genome shotgun (WGS) entry which is preliminary data.</text>
</comment>
<keyword evidence="2" id="KW-1185">Reference proteome</keyword>
<evidence type="ECO:0000313" key="2">
    <source>
        <dbReference type="Proteomes" id="UP000593567"/>
    </source>
</evidence>
<protein>
    <submittedName>
        <fullName evidence="1">Uncharacterized protein</fullName>
    </submittedName>
</protein>
<evidence type="ECO:0000313" key="1">
    <source>
        <dbReference type="EMBL" id="KAF6033358.1"/>
    </source>
</evidence>
<dbReference type="Proteomes" id="UP000593567">
    <property type="component" value="Unassembled WGS sequence"/>
</dbReference>
<dbReference type="InterPro" id="IPR027267">
    <property type="entry name" value="AH/BAR_dom_sf"/>
</dbReference>
<dbReference type="AlphaFoldDB" id="A0A7J7K6X4"/>
<dbReference type="OrthoDB" id="205639at2759"/>
<gene>
    <name evidence="1" type="ORF">EB796_008332</name>
</gene>